<dbReference type="AlphaFoldDB" id="A0A917I637"/>
<evidence type="ECO:0000256" key="5">
    <source>
        <dbReference type="SAM" id="Phobius"/>
    </source>
</evidence>
<reference evidence="6" key="2">
    <citation type="submission" date="2020-09" db="EMBL/GenBank/DDBJ databases">
        <authorList>
            <person name="Sun Q."/>
            <person name="Zhou Y."/>
        </authorList>
    </citation>
    <scope>NUCLEOTIDE SEQUENCE</scope>
    <source>
        <strain evidence="6">CGMCC 1.12214</strain>
    </source>
</reference>
<keyword evidence="4 5" id="KW-0472">Membrane</keyword>
<organism evidence="6 7">
    <name type="scientific">Alsobacter metallidurans</name>
    <dbReference type="NCBI Taxonomy" id="340221"/>
    <lineage>
        <taxon>Bacteria</taxon>
        <taxon>Pseudomonadati</taxon>
        <taxon>Pseudomonadota</taxon>
        <taxon>Alphaproteobacteria</taxon>
        <taxon>Hyphomicrobiales</taxon>
        <taxon>Alsobacteraceae</taxon>
        <taxon>Alsobacter</taxon>
    </lineage>
</organism>
<keyword evidence="3 5" id="KW-1133">Transmembrane helix</keyword>
<keyword evidence="2 5" id="KW-0812">Transmembrane</keyword>
<dbReference type="PANTHER" id="PTHR35814:SF1">
    <property type="entry name" value="GLUTATHIONE S-TRANSFERASE-RELATED"/>
    <property type="match status" value="1"/>
</dbReference>
<dbReference type="Gene3D" id="1.20.120.550">
    <property type="entry name" value="Membrane associated eicosanoid/glutathione metabolism-like domain"/>
    <property type="match status" value="1"/>
</dbReference>
<feature type="transmembrane region" description="Helical" evidence="5">
    <location>
        <begin position="62"/>
        <end position="91"/>
    </location>
</feature>
<proteinExistence type="predicted"/>
<dbReference type="InterPro" id="IPR023352">
    <property type="entry name" value="MAPEG-like_dom_sf"/>
</dbReference>
<gene>
    <name evidence="6" type="ORF">GCM10007036_13620</name>
</gene>
<accession>A0A917I637</accession>
<name>A0A917I637_9HYPH</name>
<dbReference type="Pfam" id="PF01124">
    <property type="entry name" value="MAPEG"/>
    <property type="match status" value="1"/>
</dbReference>
<evidence type="ECO:0000256" key="4">
    <source>
        <dbReference type="ARBA" id="ARBA00023136"/>
    </source>
</evidence>
<keyword evidence="7" id="KW-1185">Reference proteome</keyword>
<dbReference type="GO" id="GO:0016020">
    <property type="term" value="C:membrane"/>
    <property type="evidence" value="ECO:0007669"/>
    <property type="project" value="UniProtKB-SubCell"/>
</dbReference>
<evidence type="ECO:0000313" key="7">
    <source>
        <dbReference type="Proteomes" id="UP000603912"/>
    </source>
</evidence>
<dbReference type="Proteomes" id="UP000603912">
    <property type="component" value="Unassembled WGS sequence"/>
</dbReference>
<dbReference type="SUPFAM" id="SSF161084">
    <property type="entry name" value="MAPEG domain-like"/>
    <property type="match status" value="1"/>
</dbReference>
<comment type="caution">
    <text evidence="6">The sequence shown here is derived from an EMBL/GenBank/DDBJ whole genome shotgun (WGS) entry which is preliminary data.</text>
</comment>
<dbReference type="PANTHER" id="PTHR35814">
    <property type="match status" value="1"/>
</dbReference>
<dbReference type="EMBL" id="BMES01000001">
    <property type="protein sequence ID" value="GGH14355.1"/>
    <property type="molecule type" value="Genomic_DNA"/>
</dbReference>
<evidence type="ECO:0000256" key="3">
    <source>
        <dbReference type="ARBA" id="ARBA00022989"/>
    </source>
</evidence>
<protein>
    <recommendedName>
        <fullName evidence="8">Glutathione S-transferase</fullName>
    </recommendedName>
</protein>
<feature type="transmembrane region" description="Helical" evidence="5">
    <location>
        <begin position="6"/>
        <end position="27"/>
    </location>
</feature>
<reference evidence="6" key="1">
    <citation type="journal article" date="2014" name="Int. J. Syst. Evol. Microbiol.">
        <title>Complete genome sequence of Corynebacterium casei LMG S-19264T (=DSM 44701T), isolated from a smear-ripened cheese.</title>
        <authorList>
            <consortium name="US DOE Joint Genome Institute (JGI-PGF)"/>
            <person name="Walter F."/>
            <person name="Albersmeier A."/>
            <person name="Kalinowski J."/>
            <person name="Ruckert C."/>
        </authorList>
    </citation>
    <scope>NUCLEOTIDE SEQUENCE</scope>
    <source>
        <strain evidence="6">CGMCC 1.12214</strain>
    </source>
</reference>
<comment type="subcellular location">
    <subcellularLocation>
        <location evidence="1">Membrane</location>
    </subcellularLocation>
</comment>
<feature type="transmembrane region" description="Helical" evidence="5">
    <location>
        <begin position="111"/>
        <end position="134"/>
    </location>
</feature>
<evidence type="ECO:0008006" key="8">
    <source>
        <dbReference type="Google" id="ProtNLM"/>
    </source>
</evidence>
<sequence>MGSQLNSFPIVGVYAALNVFILAWLAWSTGKLRRQHQVSIGDGGVPALIRVMRGHANAVENIPMFFILLIIAAAIGAPGFVLHGLAAVFTAGRAVHAWYFIQQDAPLRLRVVGFSATLLPMLVLAIGLLGHGLAQLFH</sequence>
<dbReference type="InterPro" id="IPR001129">
    <property type="entry name" value="Membr-assoc_MAPEG"/>
</dbReference>
<evidence type="ECO:0000256" key="2">
    <source>
        <dbReference type="ARBA" id="ARBA00022692"/>
    </source>
</evidence>
<evidence type="ECO:0000256" key="1">
    <source>
        <dbReference type="ARBA" id="ARBA00004370"/>
    </source>
</evidence>
<evidence type="ECO:0000313" key="6">
    <source>
        <dbReference type="EMBL" id="GGH14355.1"/>
    </source>
</evidence>